<dbReference type="AlphaFoldDB" id="A0A9Q0XQL5"/>
<gene>
    <name evidence="1" type="ORF">JRQ81_017590</name>
</gene>
<evidence type="ECO:0000313" key="1">
    <source>
        <dbReference type="EMBL" id="KAJ7324570.1"/>
    </source>
</evidence>
<reference evidence="1" key="1">
    <citation type="journal article" date="2023" name="DNA Res.">
        <title>Chromosome-level genome assembly of Phrynocephalus forsythii using third-generation DNA sequencing and Hi-C analysis.</title>
        <authorList>
            <person name="Qi Y."/>
            <person name="Zhao W."/>
            <person name="Zhao Y."/>
            <person name="Niu C."/>
            <person name="Cao S."/>
            <person name="Zhang Y."/>
        </authorList>
    </citation>
    <scope>NUCLEOTIDE SEQUENCE</scope>
    <source>
        <tissue evidence="1">Muscle</tissue>
    </source>
</reference>
<protein>
    <submittedName>
        <fullName evidence="1">Uncharacterized protein</fullName>
    </submittedName>
</protein>
<keyword evidence="2" id="KW-1185">Reference proteome</keyword>
<dbReference type="EMBL" id="JAPFRF010000008">
    <property type="protein sequence ID" value="KAJ7324570.1"/>
    <property type="molecule type" value="Genomic_DNA"/>
</dbReference>
<feature type="non-terminal residue" evidence="1">
    <location>
        <position position="1"/>
    </location>
</feature>
<organism evidence="1 2">
    <name type="scientific">Phrynocephalus forsythii</name>
    <dbReference type="NCBI Taxonomy" id="171643"/>
    <lineage>
        <taxon>Eukaryota</taxon>
        <taxon>Metazoa</taxon>
        <taxon>Chordata</taxon>
        <taxon>Craniata</taxon>
        <taxon>Vertebrata</taxon>
        <taxon>Euteleostomi</taxon>
        <taxon>Lepidosauria</taxon>
        <taxon>Squamata</taxon>
        <taxon>Bifurcata</taxon>
        <taxon>Unidentata</taxon>
        <taxon>Episquamata</taxon>
        <taxon>Toxicofera</taxon>
        <taxon>Iguania</taxon>
        <taxon>Acrodonta</taxon>
        <taxon>Agamidae</taxon>
        <taxon>Agaminae</taxon>
        <taxon>Phrynocephalus</taxon>
    </lineage>
</organism>
<name>A0A9Q0XQL5_9SAUR</name>
<dbReference type="Proteomes" id="UP001142489">
    <property type="component" value="Unassembled WGS sequence"/>
</dbReference>
<accession>A0A9Q0XQL5</accession>
<comment type="caution">
    <text evidence="1">The sequence shown here is derived from an EMBL/GenBank/DDBJ whole genome shotgun (WGS) entry which is preliminary data.</text>
</comment>
<evidence type="ECO:0000313" key="2">
    <source>
        <dbReference type="Proteomes" id="UP001142489"/>
    </source>
</evidence>
<sequence length="78" mass="9391">QALNPSHEDTIHIFKQRVFDVEAQMDISAVASTTTTKWLANTKQLHHYEQYLTVPMKMQYRKAYTHLRFEQMDTMMKW</sequence>
<proteinExistence type="predicted"/>
<feature type="non-terminal residue" evidence="1">
    <location>
        <position position="78"/>
    </location>
</feature>